<protein>
    <submittedName>
        <fullName evidence="9">Uncharacterized protein</fullName>
    </submittedName>
</protein>
<keyword evidence="6" id="KW-0472">Membrane</keyword>
<comment type="subcellular location">
    <subcellularLocation>
        <location evidence="1">Membrane</location>
        <topology evidence="1">Multi-pass membrane protein</topology>
    </subcellularLocation>
</comment>
<dbReference type="AlphaFoldDB" id="A0A426ZQW2"/>
<dbReference type="Proteomes" id="UP000287651">
    <property type="component" value="Unassembled WGS sequence"/>
</dbReference>
<sequence length="156" mass="16478">DIESDPLIHATESPTCVLSQTRPTGPPVVGPGRSHGHETIFRRRVPERVGSITYVTRSDKAPPLSFSNSSGDRRHVTDGLGVTAGSPLGLHSPLVGKLVAMMAASSAGNSRELDQTPTWAVASVCAVIIVISIVLEKGLHRLGEVIHQRGCSPFSL</sequence>
<organism evidence="9 10">
    <name type="scientific">Ensete ventricosum</name>
    <name type="common">Abyssinian banana</name>
    <name type="synonym">Musa ensete</name>
    <dbReference type="NCBI Taxonomy" id="4639"/>
    <lineage>
        <taxon>Eukaryota</taxon>
        <taxon>Viridiplantae</taxon>
        <taxon>Streptophyta</taxon>
        <taxon>Embryophyta</taxon>
        <taxon>Tracheophyta</taxon>
        <taxon>Spermatophyta</taxon>
        <taxon>Magnoliopsida</taxon>
        <taxon>Liliopsida</taxon>
        <taxon>Zingiberales</taxon>
        <taxon>Musaceae</taxon>
        <taxon>Ensete</taxon>
    </lineage>
</organism>
<reference evidence="9 10" key="1">
    <citation type="journal article" date="2014" name="Agronomy (Basel)">
        <title>A Draft Genome Sequence for Ensete ventricosum, the Drought-Tolerant Tree Against Hunger.</title>
        <authorList>
            <person name="Harrison J."/>
            <person name="Moore K.A."/>
            <person name="Paszkiewicz K."/>
            <person name="Jones T."/>
            <person name="Grant M."/>
            <person name="Ambacheew D."/>
            <person name="Muzemil S."/>
            <person name="Studholme D.J."/>
        </authorList>
    </citation>
    <scope>NUCLEOTIDE SEQUENCE [LARGE SCALE GENOMIC DNA]</scope>
</reference>
<accession>A0A426ZQW2</accession>
<dbReference type="InterPro" id="IPR004326">
    <property type="entry name" value="Mlo"/>
</dbReference>
<dbReference type="GO" id="GO:0016020">
    <property type="term" value="C:membrane"/>
    <property type="evidence" value="ECO:0007669"/>
    <property type="project" value="UniProtKB-SubCell"/>
</dbReference>
<gene>
    <name evidence="9" type="ORF">B296_00040333</name>
</gene>
<dbReference type="GO" id="GO:0006952">
    <property type="term" value="P:defense response"/>
    <property type="evidence" value="ECO:0007669"/>
    <property type="project" value="UniProtKB-KW"/>
</dbReference>
<feature type="non-terminal residue" evidence="9">
    <location>
        <position position="1"/>
    </location>
</feature>
<dbReference type="Pfam" id="PF03094">
    <property type="entry name" value="Mlo"/>
    <property type="match status" value="1"/>
</dbReference>
<feature type="region of interest" description="Disordered" evidence="8">
    <location>
        <begin position="16"/>
        <end position="36"/>
    </location>
</feature>
<keyword evidence="4" id="KW-0611">Plant defense</keyword>
<keyword evidence="7" id="KW-0568">Pathogenesis-related protein</keyword>
<evidence type="ECO:0000256" key="3">
    <source>
        <dbReference type="ARBA" id="ARBA00022692"/>
    </source>
</evidence>
<evidence type="ECO:0000256" key="1">
    <source>
        <dbReference type="ARBA" id="ARBA00004141"/>
    </source>
</evidence>
<evidence type="ECO:0000256" key="6">
    <source>
        <dbReference type="ARBA" id="ARBA00023136"/>
    </source>
</evidence>
<dbReference type="PANTHER" id="PTHR31942">
    <property type="entry name" value="MLO-LIKE PROTEIN 1"/>
    <property type="match status" value="1"/>
</dbReference>
<evidence type="ECO:0000313" key="9">
    <source>
        <dbReference type="EMBL" id="RRT66301.1"/>
    </source>
</evidence>
<keyword evidence="5" id="KW-1133">Transmembrane helix</keyword>
<comment type="similarity">
    <text evidence="2">Belongs to the MLO family.</text>
</comment>
<evidence type="ECO:0000256" key="4">
    <source>
        <dbReference type="ARBA" id="ARBA00022821"/>
    </source>
</evidence>
<evidence type="ECO:0000256" key="7">
    <source>
        <dbReference type="ARBA" id="ARBA00023265"/>
    </source>
</evidence>
<dbReference type="PANTHER" id="PTHR31942:SF49">
    <property type="entry name" value="MLO-LIKE PROTEIN 8"/>
    <property type="match status" value="1"/>
</dbReference>
<keyword evidence="3" id="KW-0812">Transmembrane</keyword>
<evidence type="ECO:0000313" key="10">
    <source>
        <dbReference type="Proteomes" id="UP000287651"/>
    </source>
</evidence>
<proteinExistence type="inferred from homology"/>
<dbReference type="EMBL" id="AMZH03005481">
    <property type="protein sequence ID" value="RRT66301.1"/>
    <property type="molecule type" value="Genomic_DNA"/>
</dbReference>
<comment type="caution">
    <text evidence="9">The sequence shown here is derived from an EMBL/GenBank/DDBJ whole genome shotgun (WGS) entry which is preliminary data.</text>
</comment>
<name>A0A426ZQW2_ENSVE</name>
<evidence type="ECO:0000256" key="5">
    <source>
        <dbReference type="ARBA" id="ARBA00022989"/>
    </source>
</evidence>
<evidence type="ECO:0000256" key="2">
    <source>
        <dbReference type="ARBA" id="ARBA00006574"/>
    </source>
</evidence>
<evidence type="ECO:0000256" key="8">
    <source>
        <dbReference type="SAM" id="MobiDB-lite"/>
    </source>
</evidence>